<keyword evidence="2" id="KW-1185">Reference proteome</keyword>
<accession>A0A917ZC88</accession>
<proteinExistence type="predicted"/>
<gene>
    <name evidence="1" type="ORF">GCM10012289_62050</name>
</gene>
<reference evidence="1" key="2">
    <citation type="submission" date="2020-09" db="EMBL/GenBank/DDBJ databases">
        <authorList>
            <person name="Sun Q."/>
            <person name="Zhou Y."/>
        </authorList>
    </citation>
    <scope>NUCLEOTIDE SEQUENCE</scope>
    <source>
        <strain evidence="1">CGMCC 4.7368</strain>
    </source>
</reference>
<dbReference type="AlphaFoldDB" id="A0A917ZC88"/>
<dbReference type="EMBL" id="BMNH01000027">
    <property type="protein sequence ID" value="GGO78931.1"/>
    <property type="molecule type" value="Genomic_DNA"/>
</dbReference>
<evidence type="ECO:0000313" key="1">
    <source>
        <dbReference type="EMBL" id="GGO78931.1"/>
    </source>
</evidence>
<organism evidence="1 2">
    <name type="scientific">Nonomuraea cavernae</name>
    <dbReference type="NCBI Taxonomy" id="2045107"/>
    <lineage>
        <taxon>Bacteria</taxon>
        <taxon>Bacillati</taxon>
        <taxon>Actinomycetota</taxon>
        <taxon>Actinomycetes</taxon>
        <taxon>Streptosporangiales</taxon>
        <taxon>Streptosporangiaceae</taxon>
        <taxon>Nonomuraea</taxon>
    </lineage>
</organism>
<evidence type="ECO:0000313" key="2">
    <source>
        <dbReference type="Proteomes" id="UP000646523"/>
    </source>
</evidence>
<dbReference type="RefSeq" id="WP_189127763.1">
    <property type="nucleotide sequence ID" value="NZ_BMNH01000027.1"/>
</dbReference>
<evidence type="ECO:0008006" key="3">
    <source>
        <dbReference type="Google" id="ProtNLM"/>
    </source>
</evidence>
<sequence>MGETDLAVRLASAGIEEFLRIEREAGHDAAFAQLDVLTANLMLMALSGRTLVSMTPGGPGRSSSDIVSMTFLTPQDRSFVDDTFALETQQRKGAWFLPEEARLKAGTLNLPAYARHHPGQSLTLAQSDSIRTQLSSTADALLVWSLLIPLFDTLMAPVVLRAAGSEQTADVQRATWATVLESYSSLGIARTPEVEMFTYGGGWGRLDRAGQAHARTLLLDALSRHDLFSIAARFRATRLRALIGAIIAKTRSTTPPARRVLNKTLKPTLSAYFGGDWLACLDYLGLPPNPGEELVTALPTPKLYVGGASNADATAAEHGVGVGEVEAMLAAFLNQATAVSPVEQRVDVLRRWWGEFDSVHSRQESGMKPLWGLVEDVGYSVGYGHRPDYRLYRTLLTPNLVEEINLLWDGTTLPRWPEAVVSEPYPHRLMADTFGPAVSFWHGVALTTWYVCEGPSSRTTLSGLRAYHEGHLAKLAEIGTPIHSSLFAELEQAESRLGPIEELPTYENWFQRDEGVALRMTGGGSRRDGFSVLRDILTRHRRGWTSRYLDEYLHHRWHTELTAVARELNKTIAASGKSPTFKRFARFAAKAANHWFNGDLSGLYTAIGEKAPSTPPRVDLLPITAHDFVDALYAELGGQPYEELLRVTDFPLADVYRQKSRLASAGVTFVQMSEALGRAPDPKEFGVSRYEWSWAGGVDQGWPIYQTAIEAILHRHQ</sequence>
<reference evidence="1" key="1">
    <citation type="journal article" date="2014" name="Int. J. Syst. Evol. Microbiol.">
        <title>Complete genome sequence of Corynebacterium casei LMG S-19264T (=DSM 44701T), isolated from a smear-ripened cheese.</title>
        <authorList>
            <consortium name="US DOE Joint Genome Institute (JGI-PGF)"/>
            <person name="Walter F."/>
            <person name="Albersmeier A."/>
            <person name="Kalinowski J."/>
            <person name="Ruckert C."/>
        </authorList>
    </citation>
    <scope>NUCLEOTIDE SEQUENCE</scope>
    <source>
        <strain evidence="1">CGMCC 4.7368</strain>
    </source>
</reference>
<name>A0A917ZC88_9ACTN</name>
<dbReference type="Proteomes" id="UP000646523">
    <property type="component" value="Unassembled WGS sequence"/>
</dbReference>
<protein>
    <recommendedName>
        <fullName evidence="3">Stress protein</fullName>
    </recommendedName>
</protein>
<comment type="caution">
    <text evidence="1">The sequence shown here is derived from an EMBL/GenBank/DDBJ whole genome shotgun (WGS) entry which is preliminary data.</text>
</comment>